<evidence type="ECO:0000259" key="1">
    <source>
        <dbReference type="Pfam" id="PF03050"/>
    </source>
</evidence>
<name>A0ABM6ECM8_9BURK</name>
<dbReference type="RefSeq" id="WP_046239008.1">
    <property type="nucleotide sequence ID" value="NZ_CBCSDN010000003.1"/>
</dbReference>
<accession>A0ABM6ECM8</accession>
<dbReference type="Pfam" id="PF03050">
    <property type="entry name" value="DDE_Tnp_IS66"/>
    <property type="match status" value="1"/>
</dbReference>
<evidence type="ECO:0000313" key="2">
    <source>
        <dbReference type="EMBL" id="AOV05340.1"/>
    </source>
</evidence>
<evidence type="ECO:0000313" key="3">
    <source>
        <dbReference type="Proteomes" id="UP000095607"/>
    </source>
</evidence>
<dbReference type="Proteomes" id="UP000095607">
    <property type="component" value="Chromosome"/>
</dbReference>
<dbReference type="EMBL" id="CP017420">
    <property type="protein sequence ID" value="AOV05340.1"/>
    <property type="molecule type" value="Genomic_DNA"/>
</dbReference>
<proteinExistence type="predicted"/>
<organism evidence="2 3">
    <name type="scientific">Delftia tsuruhatensis</name>
    <dbReference type="NCBI Taxonomy" id="180282"/>
    <lineage>
        <taxon>Bacteria</taxon>
        <taxon>Pseudomonadati</taxon>
        <taxon>Pseudomonadota</taxon>
        <taxon>Betaproteobacteria</taxon>
        <taxon>Burkholderiales</taxon>
        <taxon>Comamonadaceae</taxon>
        <taxon>Delftia</taxon>
    </lineage>
</organism>
<dbReference type="InterPro" id="IPR004291">
    <property type="entry name" value="Transposase_IS66_central"/>
</dbReference>
<sequence>MTDPSAPFSNNLTEQALRMSKVRQKISGCFRTPEGADTFFTIRYCLATMHKQHACLFDCLIGTFKGQPIQPQLAG</sequence>
<feature type="domain" description="Transposase IS66 central" evidence="1">
    <location>
        <begin position="1"/>
        <end position="37"/>
    </location>
</feature>
<gene>
    <name evidence="2" type="ORF">BI380_30425</name>
</gene>
<reference evidence="2 3" key="1">
    <citation type="submission" date="2016-09" db="EMBL/GenBank/DDBJ databases">
        <title>Complete genome sequence of Deltia acidovorans CM13 isolated from murine proximal colonic tissue.</title>
        <authorList>
            <person name="Saffarian A."/>
        </authorList>
    </citation>
    <scope>NUCLEOTIDE SEQUENCE [LARGE SCALE GENOMIC DNA]</scope>
    <source>
        <strain evidence="2 3">CM13</strain>
    </source>
</reference>
<protein>
    <recommendedName>
        <fullName evidence="1">Transposase IS66 central domain-containing protein</fullName>
    </recommendedName>
</protein>
<keyword evidence="3" id="KW-1185">Reference proteome</keyword>